<dbReference type="EMBL" id="JQCR01000003">
    <property type="protein sequence ID" value="KGE17770.1"/>
    <property type="molecule type" value="Genomic_DNA"/>
</dbReference>
<keyword evidence="3" id="KW-1185">Reference proteome</keyword>
<organism evidence="2 3">
    <name type="scientific">Paenibacillus wynnii</name>
    <dbReference type="NCBI Taxonomy" id="268407"/>
    <lineage>
        <taxon>Bacteria</taxon>
        <taxon>Bacillati</taxon>
        <taxon>Bacillota</taxon>
        <taxon>Bacilli</taxon>
        <taxon>Bacillales</taxon>
        <taxon>Paenibacillaceae</taxon>
        <taxon>Paenibacillus</taxon>
    </lineage>
</organism>
<comment type="caution">
    <text evidence="2">The sequence shown here is derived from an EMBL/GenBank/DDBJ whole genome shotgun (WGS) entry which is preliminary data.</text>
</comment>
<reference evidence="2 3" key="2">
    <citation type="submission" date="2014-10" db="EMBL/GenBank/DDBJ databases">
        <title>Comparative genomics of the Paenibacillus odorifer group.</title>
        <authorList>
            <person name="Tsai Y.-C."/>
            <person name="Martin N."/>
            <person name="Korlach J."/>
            <person name="Wiedmann M."/>
        </authorList>
    </citation>
    <scope>NUCLEOTIDE SEQUENCE [LARGE SCALE GENOMIC DNA]</scope>
    <source>
        <strain evidence="2 3">DSM 18334</strain>
    </source>
</reference>
<keyword evidence="1" id="KW-0472">Membrane</keyword>
<evidence type="ECO:0000256" key="1">
    <source>
        <dbReference type="SAM" id="Phobius"/>
    </source>
</evidence>
<keyword evidence="1" id="KW-0812">Transmembrane</keyword>
<dbReference type="eggNOG" id="COG3595">
    <property type="taxonomic scope" value="Bacteria"/>
</dbReference>
<feature type="transmembrane region" description="Helical" evidence="1">
    <location>
        <begin position="26"/>
        <end position="47"/>
    </location>
</feature>
<proteinExistence type="predicted"/>
<evidence type="ECO:0000313" key="3">
    <source>
        <dbReference type="Proteomes" id="UP000029734"/>
    </source>
</evidence>
<protein>
    <recommendedName>
        <fullName evidence="4">DUF5668 domain-containing protein</fullName>
    </recommendedName>
</protein>
<name>A0A098M5E4_9BACL</name>
<gene>
    <name evidence="2" type="ORF">PWYN_24755</name>
</gene>
<dbReference type="AlphaFoldDB" id="A0A098M5E4"/>
<accession>A0A098M5E4</accession>
<keyword evidence="1" id="KW-1133">Transmembrane helix</keyword>
<evidence type="ECO:0000313" key="2">
    <source>
        <dbReference type="EMBL" id="KGE17770.1"/>
    </source>
</evidence>
<reference evidence="2 3" key="1">
    <citation type="submission" date="2014-08" db="EMBL/GenBank/DDBJ databases">
        <authorList>
            <person name="den Bakker H.C."/>
        </authorList>
    </citation>
    <scope>NUCLEOTIDE SEQUENCE [LARGE SCALE GENOMIC DNA]</scope>
    <source>
        <strain evidence="2 3">DSM 18334</strain>
    </source>
</reference>
<dbReference type="Proteomes" id="UP000029734">
    <property type="component" value="Unassembled WGS sequence"/>
</dbReference>
<sequence length="207" mass="22742">MGLSLLFLGGLIMASQWKGMDVFETALAWWPLIFILLGLEVVIYTLWFKGKGKMYYDVLSIFFVGFLSLCCLVFAGLSSLGLTQEIRQMVSSVEHNYPLPEWSGSVPAGVKQVIVQGDNPYGVTVDKTGGTELNVFGTYVSNDGRLGADDEDQLLRTKVAGDTLYILLGDTARNSLDHTRNKVNVTVAAPSELKVIVRDNSGNRVER</sequence>
<dbReference type="STRING" id="268407.PWYN_24755"/>
<feature type="transmembrane region" description="Helical" evidence="1">
    <location>
        <begin position="59"/>
        <end position="82"/>
    </location>
</feature>
<evidence type="ECO:0008006" key="4">
    <source>
        <dbReference type="Google" id="ProtNLM"/>
    </source>
</evidence>